<name>A0A1L7XNL8_9HELO</name>
<sequence length="292" mass="33083">MEQNPGGMLMAVPPEIRSQIYRLLLVHKEPILIATPRRRSFKELLLSDARGSILYVNKAIHSEAIRIFFEYNTFIVGNGTGADEASLSGLKAFVTYIPAPLIASISHIHFHVYLRMKQQRSSRNNNDPSTTLGLPVQSSLDLDPEETPFNSGEKYSMGSPAEALEIRQLSRRIPKHFTGLNRLTVDWVSSEVQIWPGRILPQAPTITVLSNAITSFMRLPKLHNICVREDECVYVQEVLERIITEGEKIGRIIDLQHLRYIPGVSGRLRDGNRVQREIRLGWCDLKDFDISA</sequence>
<accession>A0A1L7XNL8</accession>
<feature type="region of interest" description="Disordered" evidence="1">
    <location>
        <begin position="121"/>
        <end position="156"/>
    </location>
</feature>
<dbReference type="OrthoDB" id="3533174at2759"/>
<dbReference type="EMBL" id="FJOG01000038">
    <property type="protein sequence ID" value="CZR66629.1"/>
    <property type="molecule type" value="Genomic_DNA"/>
</dbReference>
<dbReference type="InterPro" id="IPR038883">
    <property type="entry name" value="AN11006-like"/>
</dbReference>
<feature type="compositionally biased region" description="Polar residues" evidence="1">
    <location>
        <begin position="121"/>
        <end position="140"/>
    </location>
</feature>
<keyword evidence="3" id="KW-1185">Reference proteome</keyword>
<evidence type="ECO:0008006" key="4">
    <source>
        <dbReference type="Google" id="ProtNLM"/>
    </source>
</evidence>
<dbReference type="AlphaFoldDB" id="A0A1L7XNL8"/>
<evidence type="ECO:0000313" key="3">
    <source>
        <dbReference type="Proteomes" id="UP000184330"/>
    </source>
</evidence>
<gene>
    <name evidence="2" type="ORF">PAC_16530</name>
</gene>
<evidence type="ECO:0000313" key="2">
    <source>
        <dbReference type="EMBL" id="CZR66629.1"/>
    </source>
</evidence>
<evidence type="ECO:0000256" key="1">
    <source>
        <dbReference type="SAM" id="MobiDB-lite"/>
    </source>
</evidence>
<dbReference type="PANTHER" id="PTHR42085:SF2">
    <property type="entry name" value="F-BOX DOMAIN-CONTAINING PROTEIN"/>
    <property type="match status" value="1"/>
</dbReference>
<organism evidence="2 3">
    <name type="scientific">Phialocephala subalpina</name>
    <dbReference type="NCBI Taxonomy" id="576137"/>
    <lineage>
        <taxon>Eukaryota</taxon>
        <taxon>Fungi</taxon>
        <taxon>Dikarya</taxon>
        <taxon>Ascomycota</taxon>
        <taxon>Pezizomycotina</taxon>
        <taxon>Leotiomycetes</taxon>
        <taxon>Helotiales</taxon>
        <taxon>Mollisiaceae</taxon>
        <taxon>Phialocephala</taxon>
        <taxon>Phialocephala fortinii species complex</taxon>
    </lineage>
</organism>
<dbReference type="Proteomes" id="UP000184330">
    <property type="component" value="Unassembled WGS sequence"/>
</dbReference>
<protein>
    <recommendedName>
        <fullName evidence="4">F-box domain-containing protein</fullName>
    </recommendedName>
</protein>
<reference evidence="2 3" key="1">
    <citation type="submission" date="2016-03" db="EMBL/GenBank/DDBJ databases">
        <authorList>
            <person name="Ploux O."/>
        </authorList>
    </citation>
    <scope>NUCLEOTIDE SEQUENCE [LARGE SCALE GENOMIC DNA]</scope>
    <source>
        <strain evidence="2 3">UAMH 11012</strain>
    </source>
</reference>
<proteinExistence type="predicted"/>
<dbReference type="PANTHER" id="PTHR42085">
    <property type="entry name" value="F-BOX DOMAIN-CONTAINING PROTEIN"/>
    <property type="match status" value="1"/>
</dbReference>